<dbReference type="AlphaFoldDB" id="W8RU53"/>
<dbReference type="PATRIC" id="fig|1294273.3.peg.2404"/>
<dbReference type="KEGG" id="red:roselon_02433"/>
<dbReference type="EC" id="4.2.1.59" evidence="1"/>
<dbReference type="STRING" id="1294273.roselon_02433"/>
<dbReference type="Proteomes" id="UP000019593">
    <property type="component" value="Chromosome"/>
</dbReference>
<name>W8RU53_9RHOB</name>
<sequence length="46" mass="5124">MLTYTVDFTKAVQTRRLTMGVADGRVEADGEVIYQVKDMKVALSES</sequence>
<dbReference type="eggNOG" id="COG0764">
    <property type="taxonomic scope" value="Bacteria"/>
</dbReference>
<dbReference type="EMBL" id="CP004372">
    <property type="protein sequence ID" value="AHM04758.1"/>
    <property type="molecule type" value="Genomic_DNA"/>
</dbReference>
<reference evidence="1 2" key="1">
    <citation type="submission" date="2013-03" db="EMBL/GenBank/DDBJ databases">
        <authorList>
            <person name="Fiebig A."/>
            <person name="Goeker M."/>
            <person name="Klenk H.-P.P."/>
        </authorList>
    </citation>
    <scope>NUCLEOTIDE SEQUENCE [LARGE SCALE GENOMIC DNA]</scope>
    <source>
        <strain evidence="2">DSM 19469</strain>
    </source>
</reference>
<dbReference type="GO" id="GO:0019171">
    <property type="term" value="F:(3R)-hydroxyacyl-[acyl-carrier-protein] dehydratase activity"/>
    <property type="evidence" value="ECO:0007669"/>
    <property type="project" value="UniProtKB-EC"/>
</dbReference>
<keyword evidence="2" id="KW-1185">Reference proteome</keyword>
<protein>
    <submittedName>
        <fullName evidence="1">3-hydroxydecanoyl-[acyl-carrier-protein] dehydratase</fullName>
        <ecNumber evidence="1">4.2.1.59</ecNumber>
    </submittedName>
</protein>
<accession>W8RU53</accession>
<proteinExistence type="predicted"/>
<evidence type="ECO:0000313" key="1">
    <source>
        <dbReference type="EMBL" id="AHM04758.1"/>
    </source>
</evidence>
<dbReference type="HOGENOM" id="CLU_3188500_0_0_5"/>
<keyword evidence="1" id="KW-0456">Lyase</keyword>
<evidence type="ECO:0000313" key="2">
    <source>
        <dbReference type="Proteomes" id="UP000019593"/>
    </source>
</evidence>
<organism evidence="1 2">
    <name type="scientific">Roseicyclus elongatus DSM 19469</name>
    <dbReference type="NCBI Taxonomy" id="1294273"/>
    <lineage>
        <taxon>Bacteria</taxon>
        <taxon>Pseudomonadati</taxon>
        <taxon>Pseudomonadota</taxon>
        <taxon>Alphaproteobacteria</taxon>
        <taxon>Rhodobacterales</taxon>
        <taxon>Roseobacteraceae</taxon>
        <taxon>Roseicyclus</taxon>
    </lineage>
</organism>
<dbReference type="Gene3D" id="3.10.129.10">
    <property type="entry name" value="Hotdog Thioesterase"/>
    <property type="match status" value="1"/>
</dbReference>
<gene>
    <name evidence="1" type="ORF">roselon_02433</name>
</gene>